<dbReference type="SUPFAM" id="SSF53850">
    <property type="entry name" value="Periplasmic binding protein-like II"/>
    <property type="match status" value="1"/>
</dbReference>
<comment type="subunit">
    <text evidence="4">Homodimer.</text>
</comment>
<evidence type="ECO:0000259" key="12">
    <source>
        <dbReference type="Pfam" id="PF09084"/>
    </source>
</evidence>
<dbReference type="Pfam" id="PF09084">
    <property type="entry name" value="NMT1"/>
    <property type="match status" value="1"/>
</dbReference>
<evidence type="ECO:0000256" key="1">
    <source>
        <dbReference type="ARBA" id="ARBA00003469"/>
    </source>
</evidence>
<evidence type="ECO:0000256" key="9">
    <source>
        <dbReference type="ARBA" id="ARBA00023004"/>
    </source>
</evidence>
<sequence>MDKLTIALDWTVNPNHSGFIVAQEQGLYKAAGLAVTIGTPDVDNYALTPAKKVELGQADFALCPLESIISYRTKAQPFDALAVAALLTEDLSSIVTLRRDDIRSPQDLVGRTYASYQARYEDQIVRQMVRNDGGRGELVITYPQKLSIWNTLLTGQADATWIFDNWEGVEAELRGVPLTSFRLADYGIPYGYSPVIMASERQLRARTAAYRKFVQATKQGFLHAQARPAETAVLLEKWVPPADRRPELLLQSQRHTGPYYGTEATWGRMEPEKVQAYLNWLYEQQLERQQFSPAEIVSNELL</sequence>
<evidence type="ECO:0000256" key="2">
    <source>
        <dbReference type="ARBA" id="ARBA00004948"/>
    </source>
</evidence>
<dbReference type="PANTHER" id="PTHR31528:SF1">
    <property type="entry name" value="4-AMINO-5-HYDROXYMETHYL-2-METHYLPYRIMIDINE PHOSPHATE SYNTHASE THI11-RELATED"/>
    <property type="match status" value="1"/>
</dbReference>
<keyword evidence="7" id="KW-0663">Pyridoxal phosphate</keyword>
<dbReference type="GO" id="GO:0046872">
    <property type="term" value="F:metal ion binding"/>
    <property type="evidence" value="ECO:0007669"/>
    <property type="project" value="UniProtKB-KW"/>
</dbReference>
<dbReference type="Proteomes" id="UP000565521">
    <property type="component" value="Unassembled WGS sequence"/>
</dbReference>
<comment type="caution">
    <text evidence="13">The sequence shown here is derived from an EMBL/GenBank/DDBJ whole genome shotgun (WGS) entry which is preliminary data.</text>
</comment>
<evidence type="ECO:0000256" key="10">
    <source>
        <dbReference type="ARBA" id="ARBA00033171"/>
    </source>
</evidence>
<evidence type="ECO:0000256" key="8">
    <source>
        <dbReference type="ARBA" id="ARBA00022977"/>
    </source>
</evidence>
<keyword evidence="6" id="KW-0479">Metal-binding</keyword>
<evidence type="ECO:0000256" key="11">
    <source>
        <dbReference type="ARBA" id="ARBA00048179"/>
    </source>
</evidence>
<evidence type="ECO:0000256" key="3">
    <source>
        <dbReference type="ARBA" id="ARBA00009406"/>
    </source>
</evidence>
<dbReference type="GO" id="GO:0009228">
    <property type="term" value="P:thiamine biosynthetic process"/>
    <property type="evidence" value="ECO:0007669"/>
    <property type="project" value="UniProtKB-KW"/>
</dbReference>
<feature type="domain" description="SsuA/THI5-like" evidence="12">
    <location>
        <begin position="13"/>
        <end position="230"/>
    </location>
</feature>
<dbReference type="PANTHER" id="PTHR31528">
    <property type="entry name" value="4-AMINO-5-HYDROXYMETHYL-2-METHYLPYRIMIDINE PHOSPHATE SYNTHASE THI11-RELATED"/>
    <property type="match status" value="1"/>
</dbReference>
<proteinExistence type="inferred from homology"/>
<keyword evidence="9" id="KW-0408">Iron</keyword>
<comment type="similarity">
    <text evidence="3">Belongs to the NMT1/THI5 family.</text>
</comment>
<gene>
    <name evidence="13" type="ORF">HW554_02490</name>
</gene>
<comment type="pathway">
    <text evidence="2">Cofactor biosynthesis; thiamine diphosphate biosynthesis.</text>
</comment>
<name>A0A7Y7PLL4_9BACT</name>
<evidence type="ECO:0000256" key="4">
    <source>
        <dbReference type="ARBA" id="ARBA00011738"/>
    </source>
</evidence>
<evidence type="ECO:0000256" key="6">
    <source>
        <dbReference type="ARBA" id="ARBA00022723"/>
    </source>
</evidence>
<evidence type="ECO:0000313" key="13">
    <source>
        <dbReference type="EMBL" id="NVO30063.1"/>
    </source>
</evidence>
<dbReference type="AlphaFoldDB" id="A0A7Y7PLL4"/>
<evidence type="ECO:0000256" key="7">
    <source>
        <dbReference type="ARBA" id="ARBA00022898"/>
    </source>
</evidence>
<keyword evidence="8" id="KW-0784">Thiamine biosynthesis</keyword>
<dbReference type="EMBL" id="JABKAU010000003">
    <property type="protein sequence ID" value="NVO30063.1"/>
    <property type="molecule type" value="Genomic_DNA"/>
</dbReference>
<dbReference type="Gene3D" id="3.40.190.10">
    <property type="entry name" value="Periplasmic binding protein-like II"/>
    <property type="match status" value="2"/>
</dbReference>
<reference evidence="13 14" key="1">
    <citation type="submission" date="2020-05" db="EMBL/GenBank/DDBJ databases">
        <title>Hymenobacter terrestris sp. nov. and Hymenobacter lapidiphilus sp. nov., isolated from regoliths in Antarctica.</title>
        <authorList>
            <person name="Sedlacek I."/>
            <person name="Pantucek R."/>
            <person name="Zeman M."/>
            <person name="Holochova P."/>
            <person name="Kralova S."/>
            <person name="Stankova E."/>
            <person name="Sedo O."/>
            <person name="Micenkova L."/>
            <person name="Svec P."/>
            <person name="Gupta V."/>
            <person name="Sood U."/>
            <person name="Korpole U.S."/>
            <person name="Lal R."/>
        </authorList>
    </citation>
    <scope>NUCLEOTIDE SEQUENCE [LARGE SCALE GENOMIC DNA]</scope>
    <source>
        <strain evidence="13 14">P5342</strain>
    </source>
</reference>
<evidence type="ECO:0000256" key="5">
    <source>
        <dbReference type="ARBA" id="ARBA00022679"/>
    </source>
</evidence>
<evidence type="ECO:0000313" key="14">
    <source>
        <dbReference type="Proteomes" id="UP000565521"/>
    </source>
</evidence>
<protein>
    <recommendedName>
        <fullName evidence="10">Thiamine pyrimidine synthase</fullName>
    </recommendedName>
</protein>
<keyword evidence="14" id="KW-1185">Reference proteome</keyword>
<accession>A0A7Y7PLL4</accession>
<comment type="function">
    <text evidence="1">Responsible for the formation of the pyrimidine heterocycle in the thiamine biosynthesis pathway. Catalyzes the formation of hydroxymethylpyrimidine phosphate (HMP-P) from histidine and pyridoxal phosphate (PLP). The protein uses PLP and the active site histidine to form HMP-P, generating an inactive enzyme. The enzyme can only undergo a single turnover, which suggests it is a suicide enzyme.</text>
</comment>
<comment type="catalytic activity">
    <reaction evidence="11">
        <text>N(6)-(pyridoxal phosphate)-L-lysyl-[4-amino-5-hydroxymethyl-2-methylpyrimidine phosphate synthase] + L-histidyl-[4-amino-5-hydroxymethyl-2-methylpyrimidine phosphate synthase] + 2 Fe(3+) + 4 H2O = L-lysyl-[4-amino-5-hydroxymethyl-2-methylpyrimidine phosphate synthase] + (2S)-2-amino-5-hydroxy-4-oxopentanoyl-[4-amino-5-hydroxymethyl-2-methylpyrimidine phosphate synthase] + 4-amino-2-methyl-5-(phosphooxymethyl)pyrimidine + 3-oxopropanoate + 2 Fe(2+) + 2 H(+)</text>
        <dbReference type="Rhea" id="RHEA:65756"/>
        <dbReference type="Rhea" id="RHEA-COMP:16892"/>
        <dbReference type="Rhea" id="RHEA-COMP:16893"/>
        <dbReference type="Rhea" id="RHEA-COMP:16894"/>
        <dbReference type="Rhea" id="RHEA-COMP:16895"/>
        <dbReference type="ChEBI" id="CHEBI:15377"/>
        <dbReference type="ChEBI" id="CHEBI:15378"/>
        <dbReference type="ChEBI" id="CHEBI:29033"/>
        <dbReference type="ChEBI" id="CHEBI:29034"/>
        <dbReference type="ChEBI" id="CHEBI:29969"/>
        <dbReference type="ChEBI" id="CHEBI:29979"/>
        <dbReference type="ChEBI" id="CHEBI:33190"/>
        <dbReference type="ChEBI" id="CHEBI:58354"/>
        <dbReference type="ChEBI" id="CHEBI:143915"/>
        <dbReference type="ChEBI" id="CHEBI:157692"/>
    </reaction>
    <physiologicalReaction direction="left-to-right" evidence="11">
        <dbReference type="Rhea" id="RHEA:65757"/>
    </physiologicalReaction>
</comment>
<dbReference type="RefSeq" id="WP_176906769.1">
    <property type="nucleotide sequence ID" value="NZ_JABKAU010000003.1"/>
</dbReference>
<dbReference type="InterPro" id="IPR015168">
    <property type="entry name" value="SsuA/THI5"/>
</dbReference>
<keyword evidence="5" id="KW-0808">Transferase</keyword>
<organism evidence="13 14">
    <name type="scientific">Hymenobacter lapidiphilus</name>
    <dbReference type="NCBI Taxonomy" id="2608003"/>
    <lineage>
        <taxon>Bacteria</taxon>
        <taxon>Pseudomonadati</taxon>
        <taxon>Bacteroidota</taxon>
        <taxon>Cytophagia</taxon>
        <taxon>Cytophagales</taxon>
        <taxon>Hymenobacteraceae</taxon>
        <taxon>Hymenobacter</taxon>
    </lineage>
</organism>
<dbReference type="GO" id="GO:0016740">
    <property type="term" value="F:transferase activity"/>
    <property type="evidence" value="ECO:0007669"/>
    <property type="project" value="UniProtKB-KW"/>
</dbReference>
<dbReference type="InterPro" id="IPR027939">
    <property type="entry name" value="NMT1/THI5"/>
</dbReference>